<keyword evidence="13" id="KW-0812">Transmembrane</keyword>
<dbReference type="PANTHER" id="PTHR42755:SF1">
    <property type="entry name" value="3-DEOXY-D-MANNO-OCTULOSONIC ACID TRANSFERASE, MITOCHONDRIAL-RELATED"/>
    <property type="match status" value="1"/>
</dbReference>
<evidence type="ECO:0000256" key="6">
    <source>
        <dbReference type="ARBA" id="ARBA00022519"/>
    </source>
</evidence>
<feature type="active site" description="Proton acceptor" evidence="11">
    <location>
        <position position="59"/>
    </location>
</feature>
<evidence type="ECO:0000313" key="17">
    <source>
        <dbReference type="Proteomes" id="UP000494216"/>
    </source>
</evidence>
<dbReference type="InterPro" id="IPR038107">
    <property type="entry name" value="Glycos_transf_N_sf"/>
</dbReference>
<keyword evidence="8" id="KW-0735">Signal-anchor</keyword>
<dbReference type="InterPro" id="IPR007507">
    <property type="entry name" value="Glycos_transf_N"/>
</dbReference>
<evidence type="ECO:0000313" key="16">
    <source>
        <dbReference type="EMBL" id="CAA9890538.1"/>
    </source>
</evidence>
<dbReference type="Proteomes" id="UP000494216">
    <property type="component" value="Unassembled WGS sequence"/>
</dbReference>
<dbReference type="Pfam" id="PF04413">
    <property type="entry name" value="Glycos_transf_N"/>
    <property type="match status" value="1"/>
</dbReference>
<feature type="domain" description="Glycosyl transferase family 1" evidence="14">
    <location>
        <begin position="246"/>
        <end position="398"/>
    </location>
</feature>
<feature type="site" description="Transition state stabilizer" evidence="12">
    <location>
        <position position="207"/>
    </location>
</feature>
<dbReference type="GO" id="GO:0005886">
    <property type="term" value="C:plasma membrane"/>
    <property type="evidence" value="ECO:0007669"/>
    <property type="project" value="UniProtKB-SubCell"/>
</dbReference>
<dbReference type="PANTHER" id="PTHR42755">
    <property type="entry name" value="3-DEOXY-MANNO-OCTULOSONATE CYTIDYLYLTRANSFERASE"/>
    <property type="match status" value="1"/>
</dbReference>
<dbReference type="FunFam" id="3.40.50.2000:FF:000032">
    <property type="entry name" value="3-deoxy-D-manno-octulosonic acid transferase"/>
    <property type="match status" value="1"/>
</dbReference>
<evidence type="ECO:0000256" key="4">
    <source>
        <dbReference type="ARBA" id="ARBA00012621"/>
    </source>
</evidence>
<comment type="subcellular location">
    <subcellularLocation>
        <location evidence="1">Cell inner membrane</location>
        <topology evidence="1">Single-pass membrane protein</topology>
        <orientation evidence="1">Cytoplasmic side</orientation>
    </subcellularLocation>
    <subcellularLocation>
        <location evidence="13">Cell membrane</location>
    </subcellularLocation>
</comment>
<keyword evidence="13" id="KW-0472">Membrane</keyword>
<dbReference type="Pfam" id="PF00534">
    <property type="entry name" value="Glycos_transf_1"/>
    <property type="match status" value="1"/>
</dbReference>
<keyword evidence="13" id="KW-0448">Lipopolysaccharide biosynthesis</keyword>
<keyword evidence="17" id="KW-1185">Reference proteome</keyword>
<keyword evidence="16" id="KW-0328">Glycosyltransferase</keyword>
<dbReference type="EC" id="2.4.99.12" evidence="4 13"/>
<dbReference type="Gene3D" id="3.40.50.11720">
    <property type="entry name" value="3-Deoxy-D-manno-octulosonic-acid transferase, N-terminal domain"/>
    <property type="match status" value="1"/>
</dbReference>
<keyword evidence="13" id="KW-1133">Transmembrane helix</keyword>
<evidence type="ECO:0000256" key="1">
    <source>
        <dbReference type="ARBA" id="ARBA00004388"/>
    </source>
</evidence>
<dbReference type="GO" id="GO:0043842">
    <property type="term" value="F:Kdo transferase activity"/>
    <property type="evidence" value="ECO:0007669"/>
    <property type="project" value="UniProtKB-EC"/>
</dbReference>
<evidence type="ECO:0000256" key="10">
    <source>
        <dbReference type="ARBA" id="ARBA00049183"/>
    </source>
</evidence>
<evidence type="ECO:0000256" key="8">
    <source>
        <dbReference type="ARBA" id="ARBA00022968"/>
    </source>
</evidence>
<dbReference type="SUPFAM" id="SSF53756">
    <property type="entry name" value="UDP-Glycosyltransferase/glycogen phosphorylase"/>
    <property type="match status" value="1"/>
</dbReference>
<evidence type="ECO:0000256" key="9">
    <source>
        <dbReference type="ARBA" id="ARBA00031445"/>
    </source>
</evidence>
<accession>A0A8S0X097</accession>
<evidence type="ECO:0000256" key="12">
    <source>
        <dbReference type="PIRSR" id="PIRSR639901-2"/>
    </source>
</evidence>
<feature type="domain" description="3-deoxy-D-manno-octulosonic-acid transferase N-terminal" evidence="15">
    <location>
        <begin position="33"/>
        <end position="210"/>
    </location>
</feature>
<dbReference type="Gene3D" id="3.40.50.2000">
    <property type="entry name" value="Glycogen Phosphorylase B"/>
    <property type="match status" value="1"/>
</dbReference>
<evidence type="ECO:0000256" key="11">
    <source>
        <dbReference type="PIRSR" id="PIRSR639901-1"/>
    </source>
</evidence>
<dbReference type="EMBL" id="CADCXN010000052">
    <property type="protein sequence ID" value="CAA9890538.1"/>
    <property type="molecule type" value="Genomic_DNA"/>
</dbReference>
<sequence length="423" mass="48335">MRAVYSSLFYLLVPFILFRLIWRGIKAPAYRRRWRERFALYNKKFPHEVIWFHAVSVGEAEALFPLARRLQTQHPDSRLLITTMTPTGSARVKAVMKESVEHVYLPYDIPSAVNRFMQSFKPKIAVIMETEIWPNLFAYCGKNKIPLYIINARLSEKSARSYQKIPWLIHPALAQVKLIAAQTQKDADRFLAIGAANENVETLGNIKFDIEIPPETLLQGRQLKADLFDKRFVWLIASTHKDEEILFIEIYKQIKQEIPELLLVIVPRHPERFLEVKKLCEQQKLKVVLRTSGEKTLKHTDVYLVDTMGELKPLYGSSDVAFVGGSMVPVGGHNILEAAAVGVPVMFGPYMANFKEIAQEVLKQDAAIQCRNKDDIVKTIHALQADPLYRKSLTEKGKLFVLQNQGAIARISDILNQDIIKAE</sequence>
<feature type="transmembrane region" description="Helical" evidence="13">
    <location>
        <begin position="6"/>
        <end position="25"/>
    </location>
</feature>
<dbReference type="InterPro" id="IPR039901">
    <property type="entry name" value="Kdotransferase"/>
</dbReference>
<dbReference type="NCBIfam" id="NF004388">
    <property type="entry name" value="PRK05749.1-4"/>
    <property type="match status" value="1"/>
</dbReference>
<evidence type="ECO:0000259" key="14">
    <source>
        <dbReference type="Pfam" id="PF00534"/>
    </source>
</evidence>
<evidence type="ECO:0000256" key="13">
    <source>
        <dbReference type="RuleBase" id="RU365103"/>
    </source>
</evidence>
<evidence type="ECO:0000256" key="3">
    <source>
        <dbReference type="ARBA" id="ARBA00006380"/>
    </source>
</evidence>
<dbReference type="FunFam" id="3.40.50.11720:FF:000001">
    <property type="entry name" value="3-deoxy-D-manno-octulosonic acid transferase"/>
    <property type="match status" value="1"/>
</dbReference>
<dbReference type="GO" id="GO:0009244">
    <property type="term" value="P:lipopolysaccharide core region biosynthetic process"/>
    <property type="evidence" value="ECO:0007669"/>
    <property type="project" value="UniProtKB-UniRule"/>
</dbReference>
<comment type="pathway">
    <text evidence="2 13">Bacterial outer membrane biogenesis; LPS core biosynthesis.</text>
</comment>
<dbReference type="InterPro" id="IPR001296">
    <property type="entry name" value="Glyco_trans_1"/>
</dbReference>
<name>A0A8S0X097_9GAMM</name>
<dbReference type="RefSeq" id="WP_174625467.1">
    <property type="nucleotide sequence ID" value="NZ_CADCXN010000052.1"/>
</dbReference>
<protein>
    <recommendedName>
        <fullName evidence="5 13">3-deoxy-D-manno-octulosonic acid transferase</fullName>
        <shortName evidence="13">Kdo transferase</shortName>
        <ecNumber evidence="4 13">2.4.99.12</ecNumber>
    </recommendedName>
    <alternativeName>
        <fullName evidence="9 13">Lipid IV(A) 3-deoxy-D-manno-octulosonic acid transferase</fullName>
    </alternativeName>
</protein>
<comment type="similarity">
    <text evidence="3">Belongs to the glycosyltransferase group 1 family. Glycosyltransferase 30 subfamily.</text>
</comment>
<evidence type="ECO:0000256" key="5">
    <source>
        <dbReference type="ARBA" id="ARBA00019077"/>
    </source>
</evidence>
<organism evidence="16 17">
    <name type="scientific">Candidatus Methylobacter favarea</name>
    <dbReference type="NCBI Taxonomy" id="2707345"/>
    <lineage>
        <taxon>Bacteria</taxon>
        <taxon>Pseudomonadati</taxon>
        <taxon>Pseudomonadota</taxon>
        <taxon>Gammaproteobacteria</taxon>
        <taxon>Methylococcales</taxon>
        <taxon>Methylococcaceae</taxon>
        <taxon>Methylobacter</taxon>
    </lineage>
</organism>
<dbReference type="AlphaFoldDB" id="A0A8S0X097"/>
<comment type="catalytic activity">
    <reaction evidence="10 13">
        <text>lipid IVA (E. coli) + CMP-3-deoxy-beta-D-manno-octulosonate = alpha-Kdo-(2-&gt;6)-lipid IVA (E. coli) + CMP + H(+)</text>
        <dbReference type="Rhea" id="RHEA:28066"/>
        <dbReference type="ChEBI" id="CHEBI:15378"/>
        <dbReference type="ChEBI" id="CHEBI:58603"/>
        <dbReference type="ChEBI" id="CHEBI:60364"/>
        <dbReference type="ChEBI" id="CHEBI:60377"/>
        <dbReference type="ChEBI" id="CHEBI:85987"/>
        <dbReference type="EC" id="2.4.99.12"/>
    </reaction>
</comment>
<feature type="site" description="Transition state stabilizer" evidence="12">
    <location>
        <position position="129"/>
    </location>
</feature>
<keyword evidence="6" id="KW-0997">Cell inner membrane</keyword>
<gene>
    <name evidence="16" type="primary">waaA</name>
    <name evidence="16" type="ORF">METHB2_240011</name>
</gene>
<evidence type="ECO:0000256" key="7">
    <source>
        <dbReference type="ARBA" id="ARBA00022679"/>
    </source>
</evidence>
<keyword evidence="13" id="KW-1003">Cell membrane</keyword>
<comment type="function">
    <text evidence="13">Involved in lipopolysaccharide (LPS) biosynthesis. Catalyzes the transfer of 3-deoxy-D-manno-octulosonate (Kdo) residue(s) from CMP-Kdo to lipid IV(A), the tetraacyldisaccharide-1,4'-bisphosphate precursor of lipid A.</text>
</comment>
<dbReference type="GO" id="GO:0009245">
    <property type="term" value="P:lipid A biosynthetic process"/>
    <property type="evidence" value="ECO:0007669"/>
    <property type="project" value="TreeGrafter"/>
</dbReference>
<comment type="caution">
    <text evidence="16">The sequence shown here is derived from an EMBL/GenBank/DDBJ whole genome shotgun (WGS) entry which is preliminary data.</text>
</comment>
<evidence type="ECO:0000256" key="2">
    <source>
        <dbReference type="ARBA" id="ARBA00004713"/>
    </source>
</evidence>
<keyword evidence="7 13" id="KW-0808">Transferase</keyword>
<evidence type="ECO:0000259" key="15">
    <source>
        <dbReference type="Pfam" id="PF04413"/>
    </source>
</evidence>
<proteinExistence type="inferred from homology"/>
<reference evidence="16 17" key="1">
    <citation type="submission" date="2020-02" db="EMBL/GenBank/DDBJ databases">
        <authorList>
            <person name="Hogendoorn C."/>
        </authorList>
    </citation>
    <scope>NUCLEOTIDE SEQUENCE [LARGE SCALE GENOMIC DNA]</scope>
    <source>
        <strain evidence="16">METHB21</strain>
    </source>
</reference>